<dbReference type="HAMAP" id="MF_01334">
    <property type="entry name" value="Ribosomal_bL25_CTC"/>
    <property type="match status" value="1"/>
</dbReference>
<feature type="region of interest" description="Disordered" evidence="6">
    <location>
        <begin position="190"/>
        <end position="220"/>
    </location>
</feature>
<evidence type="ECO:0000313" key="10">
    <source>
        <dbReference type="Proteomes" id="UP001597371"/>
    </source>
</evidence>
<dbReference type="InterPro" id="IPR020930">
    <property type="entry name" value="Ribosomal_uL5_bac-type"/>
</dbReference>
<keyword evidence="1 5" id="KW-0699">rRNA-binding</keyword>
<dbReference type="Gene3D" id="2.40.240.10">
    <property type="entry name" value="Ribosomal Protein L25, Chain P"/>
    <property type="match status" value="1"/>
</dbReference>
<feature type="domain" description="Large ribosomal subunit protein bL25 beta" evidence="8">
    <location>
        <begin position="103"/>
        <end position="187"/>
    </location>
</feature>
<dbReference type="CDD" id="cd00495">
    <property type="entry name" value="Ribosomal_L25_TL5_CTC"/>
    <property type="match status" value="1"/>
</dbReference>
<comment type="similarity">
    <text evidence="5">Belongs to the bacterial ribosomal protein bL25 family. CTC subfamily.</text>
</comment>
<dbReference type="RefSeq" id="WP_209735763.1">
    <property type="nucleotide sequence ID" value="NZ_CP072611.1"/>
</dbReference>
<evidence type="ECO:0000256" key="3">
    <source>
        <dbReference type="ARBA" id="ARBA00022980"/>
    </source>
</evidence>
<dbReference type="Gene3D" id="2.170.120.20">
    <property type="entry name" value="Ribosomal protein L25, beta domain"/>
    <property type="match status" value="1"/>
</dbReference>
<dbReference type="NCBIfam" id="TIGR00731">
    <property type="entry name" value="bL25_bact_ctc"/>
    <property type="match status" value="1"/>
</dbReference>
<proteinExistence type="inferred from homology"/>
<dbReference type="Pfam" id="PF01386">
    <property type="entry name" value="Ribosomal_L25p"/>
    <property type="match status" value="1"/>
</dbReference>
<evidence type="ECO:0000256" key="6">
    <source>
        <dbReference type="SAM" id="MobiDB-lite"/>
    </source>
</evidence>
<comment type="caution">
    <text evidence="9">The sequence shown here is derived from an EMBL/GenBank/DDBJ whole genome shotgun (WGS) entry which is preliminary data.</text>
</comment>
<dbReference type="SUPFAM" id="SSF50715">
    <property type="entry name" value="Ribosomal protein L25-like"/>
    <property type="match status" value="1"/>
</dbReference>
<dbReference type="InterPro" id="IPR011035">
    <property type="entry name" value="Ribosomal_bL25/Gln-tRNA_synth"/>
</dbReference>
<dbReference type="NCBIfam" id="NF004612">
    <property type="entry name" value="PRK05943.1"/>
    <property type="match status" value="1"/>
</dbReference>
<evidence type="ECO:0000256" key="4">
    <source>
        <dbReference type="ARBA" id="ARBA00023274"/>
    </source>
</evidence>
<dbReference type="NCBIfam" id="NF004128">
    <property type="entry name" value="PRK05618.1-2"/>
    <property type="match status" value="1"/>
</dbReference>
<dbReference type="Proteomes" id="UP001597371">
    <property type="component" value="Unassembled WGS sequence"/>
</dbReference>
<keyword evidence="4 5" id="KW-0687">Ribonucleoprotein</keyword>
<dbReference type="InterPro" id="IPR020056">
    <property type="entry name" value="Rbsml_bL25/Gln-tRNA_synth_N"/>
</dbReference>
<organism evidence="9 10">
    <name type="scientific">Aureimonas populi</name>
    <dbReference type="NCBI Taxonomy" id="1701758"/>
    <lineage>
        <taxon>Bacteria</taxon>
        <taxon>Pseudomonadati</taxon>
        <taxon>Pseudomonadota</taxon>
        <taxon>Alphaproteobacteria</taxon>
        <taxon>Hyphomicrobiales</taxon>
        <taxon>Aurantimonadaceae</taxon>
        <taxon>Aureimonas</taxon>
    </lineage>
</organism>
<comment type="subunit">
    <text evidence="5">Part of the 50S ribosomal subunit; part of the 5S rRNA/L5/L18/L25 subcomplex. Contacts the 5S rRNA. Binds to the 5S rRNA independently of L5 and L18.</text>
</comment>
<evidence type="ECO:0000259" key="8">
    <source>
        <dbReference type="Pfam" id="PF14693"/>
    </source>
</evidence>
<comment type="function">
    <text evidence="5">This is one of the proteins that binds to the 5S RNA in the ribosome where it forms part of the central protuberance.</text>
</comment>
<dbReference type="InterPro" id="IPR029751">
    <property type="entry name" value="Ribosomal_L25_dom"/>
</dbReference>
<feature type="domain" description="Large ribosomal subunit protein bL25 L25" evidence="7">
    <location>
        <begin position="8"/>
        <end position="94"/>
    </location>
</feature>
<keyword evidence="3 5" id="KW-0689">Ribosomal protein</keyword>
<name>A0ABW5CG96_9HYPH</name>
<dbReference type="EMBL" id="JBHUIJ010000002">
    <property type="protein sequence ID" value="MFD2236284.1"/>
    <property type="molecule type" value="Genomic_DNA"/>
</dbReference>
<protein>
    <recommendedName>
        <fullName evidence="5">Large ribosomal subunit protein bL25</fullName>
    </recommendedName>
    <alternativeName>
        <fullName evidence="5">General stress protein CTC</fullName>
    </alternativeName>
</protein>
<dbReference type="Pfam" id="PF14693">
    <property type="entry name" value="Ribosomal_TL5_C"/>
    <property type="match status" value="1"/>
</dbReference>
<dbReference type="InterPro" id="IPR037121">
    <property type="entry name" value="Ribosomal_bL25_C"/>
</dbReference>
<reference evidence="10" key="1">
    <citation type="journal article" date="2019" name="Int. J. Syst. Evol. Microbiol.">
        <title>The Global Catalogue of Microorganisms (GCM) 10K type strain sequencing project: providing services to taxonomists for standard genome sequencing and annotation.</title>
        <authorList>
            <consortium name="The Broad Institute Genomics Platform"/>
            <consortium name="The Broad Institute Genome Sequencing Center for Infectious Disease"/>
            <person name="Wu L."/>
            <person name="Ma J."/>
        </authorList>
    </citation>
    <scope>NUCLEOTIDE SEQUENCE [LARGE SCALE GENOMIC DNA]</scope>
    <source>
        <strain evidence="10">ZS-35-S2</strain>
    </source>
</reference>
<sequence length="220" mass="23885">MSESYTVKAEAREKVGKGAARHLRRTGMVPAVIYGDKQEPLPIAVPYKETFLRLHAGGFLTTIATIEVGGQSIRVLPKDYQLDVIKDTLQHVDFLRVSARTVVTVNIPVHFENEDEAPGIKAKDGTLNVVHHEIEVHCPAEQIPEAFTVDLTGLDIGDAVHVSALKLPKGVTLSSSEDFVIATIVPPMAEETDEAEAEAPTTEVINQTDNTVEDEPKSGN</sequence>
<dbReference type="PANTHER" id="PTHR33284">
    <property type="entry name" value="RIBOSOMAL PROTEIN L25/GLN-TRNA SYNTHETASE, ANTI-CODON-BINDING DOMAIN-CONTAINING PROTEIN"/>
    <property type="match status" value="1"/>
</dbReference>
<dbReference type="InterPro" id="IPR020057">
    <property type="entry name" value="Ribosomal_bL25_b-dom"/>
</dbReference>
<evidence type="ECO:0000259" key="7">
    <source>
        <dbReference type="Pfam" id="PF01386"/>
    </source>
</evidence>
<keyword evidence="10" id="KW-1185">Reference proteome</keyword>
<dbReference type="GO" id="GO:0005840">
    <property type="term" value="C:ribosome"/>
    <property type="evidence" value="ECO:0007669"/>
    <property type="project" value="UniProtKB-KW"/>
</dbReference>
<evidence type="ECO:0000256" key="1">
    <source>
        <dbReference type="ARBA" id="ARBA00022730"/>
    </source>
</evidence>
<evidence type="ECO:0000256" key="5">
    <source>
        <dbReference type="HAMAP-Rule" id="MF_01334"/>
    </source>
</evidence>
<gene>
    <name evidence="5" type="primary">rplY</name>
    <name evidence="5" type="synonym">ctc</name>
    <name evidence="9" type="ORF">ACFSKQ_02260</name>
</gene>
<dbReference type="PANTHER" id="PTHR33284:SF1">
    <property type="entry name" value="RIBOSOMAL PROTEIN L25_GLN-TRNA SYNTHETASE, ANTI-CODON-BINDING DOMAIN-CONTAINING PROTEIN"/>
    <property type="match status" value="1"/>
</dbReference>
<evidence type="ECO:0000313" key="9">
    <source>
        <dbReference type="EMBL" id="MFD2236284.1"/>
    </source>
</evidence>
<keyword evidence="2 5" id="KW-0694">RNA-binding</keyword>
<dbReference type="InterPro" id="IPR001021">
    <property type="entry name" value="Ribosomal_bL25_long"/>
</dbReference>
<evidence type="ECO:0000256" key="2">
    <source>
        <dbReference type="ARBA" id="ARBA00022884"/>
    </source>
</evidence>
<accession>A0ABW5CG96</accession>